<evidence type="ECO:0000256" key="2">
    <source>
        <dbReference type="SAM" id="Phobius"/>
    </source>
</evidence>
<comment type="caution">
    <text evidence="4">The sequence shown here is derived from an EMBL/GenBank/DDBJ whole genome shotgun (WGS) entry which is preliminary data.</text>
</comment>
<accession>A0A8J3AVE9</accession>
<name>A0A8J3AVE9_9BURK</name>
<dbReference type="Proteomes" id="UP000642180">
    <property type="component" value="Unassembled WGS sequence"/>
</dbReference>
<dbReference type="AlphaFoldDB" id="A0A8J3AVE9"/>
<protein>
    <submittedName>
        <fullName evidence="4">ABC transporter substrate-binding protein</fullName>
    </submittedName>
</protein>
<evidence type="ECO:0000313" key="5">
    <source>
        <dbReference type="Proteomes" id="UP000642180"/>
    </source>
</evidence>
<dbReference type="EMBL" id="BMDI01000002">
    <property type="protein sequence ID" value="GGI19772.1"/>
    <property type="molecule type" value="Genomic_DNA"/>
</dbReference>
<feature type="transmembrane region" description="Helical" evidence="2">
    <location>
        <begin position="6"/>
        <end position="28"/>
    </location>
</feature>
<proteinExistence type="predicted"/>
<keyword evidence="2" id="KW-0812">Transmembrane</keyword>
<evidence type="ECO:0000256" key="1">
    <source>
        <dbReference type="SAM" id="MobiDB-lite"/>
    </source>
</evidence>
<sequence>MENKAHALMAGIFTIALLIAAALIAMWFNRDREERIPYEIATNLSVPGLNPQAAVRYRGLDVGRVNEVLFDPEQPGRILIRFGVSKNTPITNSTFATLSYQGVTGLAYVQLDDTGRDPTLLPSSKNKVARIELRPGLLDTLQLRGLAILRQTEEVAQKLNTFLSDDNQKKMIAAFTDVSEAADKIATIPDKLQPALDEFPALTRNANQMVISLNKLSDDATVLTGNLNTFATRLNAEDGPLAGFSGAVDNVGSAASVIEYQAVPLINETKTSMRALNRTLENFNQRPQSILFGNGAPQPGPGEPGFRAP</sequence>
<evidence type="ECO:0000313" key="4">
    <source>
        <dbReference type="EMBL" id="GGI19772.1"/>
    </source>
</evidence>
<feature type="domain" description="Mce/MlaD" evidence="3">
    <location>
        <begin position="45"/>
        <end position="112"/>
    </location>
</feature>
<keyword evidence="2" id="KW-1133">Transmembrane helix</keyword>
<dbReference type="RefSeq" id="WP_188381283.1">
    <property type="nucleotide sequence ID" value="NZ_BMDI01000002.1"/>
</dbReference>
<keyword evidence="5" id="KW-1185">Reference proteome</keyword>
<dbReference type="InterPro" id="IPR003399">
    <property type="entry name" value="Mce/MlaD"/>
</dbReference>
<keyword evidence="2" id="KW-0472">Membrane</keyword>
<dbReference type="Pfam" id="PF02470">
    <property type="entry name" value="MlaD"/>
    <property type="match status" value="1"/>
</dbReference>
<dbReference type="PANTHER" id="PTHR36698:SF2">
    <property type="entry name" value="MCE_MLAD DOMAIN-CONTAINING PROTEIN"/>
    <property type="match status" value="1"/>
</dbReference>
<dbReference type="PANTHER" id="PTHR36698">
    <property type="entry name" value="BLL5892 PROTEIN"/>
    <property type="match status" value="1"/>
</dbReference>
<organism evidence="4 5">
    <name type="scientific">Oxalicibacterium faecigallinarum</name>
    <dbReference type="NCBI Taxonomy" id="573741"/>
    <lineage>
        <taxon>Bacteria</taxon>
        <taxon>Pseudomonadati</taxon>
        <taxon>Pseudomonadota</taxon>
        <taxon>Betaproteobacteria</taxon>
        <taxon>Burkholderiales</taxon>
        <taxon>Oxalobacteraceae</taxon>
        <taxon>Oxalicibacterium</taxon>
    </lineage>
</organism>
<gene>
    <name evidence="4" type="ORF">GCM10008066_20700</name>
</gene>
<feature type="region of interest" description="Disordered" evidence="1">
    <location>
        <begin position="289"/>
        <end position="309"/>
    </location>
</feature>
<evidence type="ECO:0000259" key="3">
    <source>
        <dbReference type="Pfam" id="PF02470"/>
    </source>
</evidence>
<reference evidence="5" key="1">
    <citation type="journal article" date="2019" name="Int. J. Syst. Evol. Microbiol.">
        <title>The Global Catalogue of Microorganisms (GCM) 10K type strain sequencing project: providing services to taxonomists for standard genome sequencing and annotation.</title>
        <authorList>
            <consortium name="The Broad Institute Genomics Platform"/>
            <consortium name="The Broad Institute Genome Sequencing Center for Infectious Disease"/>
            <person name="Wu L."/>
            <person name="Ma J."/>
        </authorList>
    </citation>
    <scope>NUCLEOTIDE SEQUENCE [LARGE SCALE GENOMIC DNA]</scope>
    <source>
        <strain evidence="5">CCM 2767</strain>
    </source>
</reference>